<feature type="compositionally biased region" description="Basic and acidic residues" evidence="1">
    <location>
        <begin position="340"/>
        <end position="358"/>
    </location>
</feature>
<keyword evidence="2" id="KW-0472">Membrane</keyword>
<evidence type="ECO:0000313" key="4">
    <source>
        <dbReference type="Proteomes" id="UP001153618"/>
    </source>
</evidence>
<dbReference type="PANTHER" id="PTHR37577:SF1">
    <property type="entry name" value="INTEGRAL MEMBRANE PROTEIN"/>
    <property type="match status" value="1"/>
</dbReference>
<evidence type="ECO:0000256" key="2">
    <source>
        <dbReference type="SAM" id="Phobius"/>
    </source>
</evidence>
<feature type="transmembrane region" description="Helical" evidence="2">
    <location>
        <begin position="79"/>
        <end position="99"/>
    </location>
</feature>
<feature type="transmembrane region" description="Helical" evidence="2">
    <location>
        <begin position="240"/>
        <end position="259"/>
    </location>
</feature>
<sequence>MSLRLREEGGGGCELVGEEMATLVGNGIIVGFAGQAFLSLCLSIWVFFLTKHGNMDVIHPEGSIGREVERKRMDFVSKILMVGSDFQSTLGIAYIITAFSQVRGVTIMDTYHLHLVYDISSFVGVSNTAAFVCWRYCQAKIEEPYNLRHGRKLKVDWFNNRYRALYIFLALYLALTILLGIRLNEWAPHQEPGRCYFSTLIADPSASHPDADKYYVGFTSAWLMIVVLAGVFAGVKRRRAILILSSLHFPLHLYMTIALRVANHGKFEGETNSENEWDFGQTTAVILLVIALVELFKKGIEYYRFEAHVAKYGVPPSEKYGAMKDDEEAKRSGSLLARGSGDKNMAEDRRSMEESVSR</sequence>
<dbReference type="AlphaFoldDB" id="A0A9W4HF91"/>
<gene>
    <name evidence="3" type="ORF">POLS_LOCUS1695</name>
</gene>
<comment type="caution">
    <text evidence="3">The sequence shown here is derived from an EMBL/GenBank/DDBJ whole genome shotgun (WGS) entry which is preliminary data.</text>
</comment>
<evidence type="ECO:0000313" key="3">
    <source>
        <dbReference type="EMBL" id="CAG7995084.1"/>
    </source>
</evidence>
<name>A0A9W4HF91_PENOL</name>
<feature type="transmembrane region" description="Helical" evidence="2">
    <location>
        <begin position="164"/>
        <end position="183"/>
    </location>
</feature>
<protein>
    <submittedName>
        <fullName evidence="3">Uncharacterized protein</fullName>
    </submittedName>
</protein>
<dbReference type="OrthoDB" id="5427664at2759"/>
<evidence type="ECO:0000256" key="1">
    <source>
        <dbReference type="SAM" id="MobiDB-lite"/>
    </source>
</evidence>
<feature type="transmembrane region" description="Helical" evidence="2">
    <location>
        <begin position="279"/>
        <end position="296"/>
    </location>
</feature>
<dbReference type="InterPro" id="IPR053018">
    <property type="entry name" value="Elsinochrome_Biosynth-Asso"/>
</dbReference>
<keyword evidence="4" id="KW-1185">Reference proteome</keyword>
<dbReference type="PANTHER" id="PTHR37577">
    <property type="entry name" value="INTEGRAL MEMBRANE PROTEIN"/>
    <property type="match status" value="1"/>
</dbReference>
<feature type="transmembrane region" description="Helical" evidence="2">
    <location>
        <begin position="28"/>
        <end position="49"/>
    </location>
</feature>
<dbReference type="Proteomes" id="UP001153618">
    <property type="component" value="Unassembled WGS sequence"/>
</dbReference>
<dbReference type="EMBL" id="CAJVOS010000011">
    <property type="protein sequence ID" value="CAG7995084.1"/>
    <property type="molecule type" value="Genomic_DNA"/>
</dbReference>
<feature type="region of interest" description="Disordered" evidence="1">
    <location>
        <begin position="315"/>
        <end position="358"/>
    </location>
</feature>
<feature type="compositionally biased region" description="Basic and acidic residues" evidence="1">
    <location>
        <begin position="321"/>
        <end position="331"/>
    </location>
</feature>
<proteinExistence type="predicted"/>
<keyword evidence="2" id="KW-0812">Transmembrane</keyword>
<organism evidence="3 4">
    <name type="scientific">Penicillium olsonii</name>
    <dbReference type="NCBI Taxonomy" id="99116"/>
    <lineage>
        <taxon>Eukaryota</taxon>
        <taxon>Fungi</taxon>
        <taxon>Dikarya</taxon>
        <taxon>Ascomycota</taxon>
        <taxon>Pezizomycotina</taxon>
        <taxon>Eurotiomycetes</taxon>
        <taxon>Eurotiomycetidae</taxon>
        <taxon>Eurotiales</taxon>
        <taxon>Aspergillaceae</taxon>
        <taxon>Penicillium</taxon>
    </lineage>
</organism>
<accession>A0A9W4HF91</accession>
<reference evidence="3" key="1">
    <citation type="submission" date="2021-07" db="EMBL/GenBank/DDBJ databases">
        <authorList>
            <person name="Branca A.L. A."/>
        </authorList>
    </citation>
    <scope>NUCLEOTIDE SEQUENCE</scope>
</reference>
<feature type="transmembrane region" description="Helical" evidence="2">
    <location>
        <begin position="214"/>
        <end position="233"/>
    </location>
</feature>
<feature type="transmembrane region" description="Helical" evidence="2">
    <location>
        <begin position="119"/>
        <end position="137"/>
    </location>
</feature>
<keyword evidence="2" id="KW-1133">Transmembrane helix</keyword>